<reference evidence="1" key="1">
    <citation type="journal article" date="2019" name="Sci. Rep.">
        <title>Draft genome of Tanacetum cinerariifolium, the natural source of mosquito coil.</title>
        <authorList>
            <person name="Yamashiro T."/>
            <person name="Shiraishi A."/>
            <person name="Satake H."/>
            <person name="Nakayama K."/>
        </authorList>
    </citation>
    <scope>NUCLEOTIDE SEQUENCE</scope>
</reference>
<sequence length="499" mass="57637">MSLLQEALNDCAALTKRVEHLEYDKVAQALDITKLKKRVKKLEKGNKVRVLKLRRLQRVGTSQRVDTYNDTVMDDESTQGRMINEMDKDDVVILMDDKEEDKKVEEAKVDENESEPAKVQEVADVVTTVKLITEVVTAASQTVTAASATIPTAEPQVPTATLTAASARVAAAPSRRRKGVVIRDPEEESTTFEIIHAETKSKDKGKGILVEEPKPLKKKQQIEMDEEYARKLHVELNKDIDWDIAIDHVNLKAKKDPVVQRYQAMKRKPQTEAQAQKNMIMYLKNVDGFKLDYFKGMSYDDIPKRRKLNEEVEDLKRHLEIVPDEDDDVYTEATPLARKVLVVDYEIIELNNKPYYKIIRADGTHQLYISFPTLLKNFDKEDLEALWNLVKERFSTSKPKNFSDDFLLNTLRSMFEKPNALAQVWKNKRTIHGQEKVKSWKLLESCGVHIITFTTTQLILLVERRYPFLRFTLDQMMNAIRLQVEEESEVSLELLRFTR</sequence>
<gene>
    <name evidence="1" type="ORF">Tci_046533</name>
</gene>
<dbReference type="AlphaFoldDB" id="A0A6L2MQG6"/>
<proteinExistence type="predicted"/>
<name>A0A6L2MQG6_TANCI</name>
<organism evidence="1">
    <name type="scientific">Tanacetum cinerariifolium</name>
    <name type="common">Dalmatian daisy</name>
    <name type="synonym">Chrysanthemum cinerariifolium</name>
    <dbReference type="NCBI Taxonomy" id="118510"/>
    <lineage>
        <taxon>Eukaryota</taxon>
        <taxon>Viridiplantae</taxon>
        <taxon>Streptophyta</taxon>
        <taxon>Embryophyta</taxon>
        <taxon>Tracheophyta</taxon>
        <taxon>Spermatophyta</taxon>
        <taxon>Magnoliopsida</taxon>
        <taxon>eudicotyledons</taxon>
        <taxon>Gunneridae</taxon>
        <taxon>Pentapetalae</taxon>
        <taxon>asterids</taxon>
        <taxon>campanulids</taxon>
        <taxon>Asterales</taxon>
        <taxon>Asteraceae</taxon>
        <taxon>Asteroideae</taxon>
        <taxon>Anthemideae</taxon>
        <taxon>Anthemidinae</taxon>
        <taxon>Tanacetum</taxon>
    </lineage>
</organism>
<dbReference type="EMBL" id="BKCJ010006907">
    <property type="protein sequence ID" value="GEU74555.1"/>
    <property type="molecule type" value="Genomic_DNA"/>
</dbReference>
<protein>
    <submittedName>
        <fullName evidence="1">Uncharacterized protein</fullName>
    </submittedName>
</protein>
<evidence type="ECO:0000313" key="1">
    <source>
        <dbReference type="EMBL" id="GEU74555.1"/>
    </source>
</evidence>
<accession>A0A6L2MQG6</accession>
<comment type="caution">
    <text evidence="1">The sequence shown here is derived from an EMBL/GenBank/DDBJ whole genome shotgun (WGS) entry which is preliminary data.</text>
</comment>